<keyword evidence="1" id="KW-0812">Transmembrane</keyword>
<evidence type="ECO:0008006" key="3">
    <source>
        <dbReference type="Google" id="ProtNLM"/>
    </source>
</evidence>
<feature type="transmembrane region" description="Helical" evidence="1">
    <location>
        <begin position="113"/>
        <end position="135"/>
    </location>
</feature>
<name>A0A7M1VMD6_VIBPH</name>
<accession>A0A7M1VMD6</accession>
<feature type="transmembrane region" description="Helical" evidence="1">
    <location>
        <begin position="75"/>
        <end position="93"/>
    </location>
</feature>
<feature type="transmembrane region" description="Helical" evidence="1">
    <location>
        <begin position="189"/>
        <end position="208"/>
    </location>
</feature>
<gene>
    <name evidence="2" type="ORF">VP52_00010</name>
</gene>
<evidence type="ECO:0000313" key="2">
    <source>
        <dbReference type="EMBL" id="QOS16362.1"/>
    </source>
</evidence>
<dbReference type="AlphaFoldDB" id="A0A7M1VMD6"/>
<keyword evidence="1" id="KW-0472">Membrane</keyword>
<feature type="transmembrane region" description="Helical" evidence="1">
    <location>
        <begin position="38"/>
        <end position="55"/>
    </location>
</feature>
<feature type="transmembrane region" description="Helical" evidence="1">
    <location>
        <begin position="293"/>
        <end position="315"/>
    </location>
</feature>
<sequence>MYNQYYMFYGFVNILYLYSFLLKEYVLGDWSRVYDLQLFYSVVVTSCIAFTPIIWKWLKPNNALACESSTPRFLSIRYMLIAIIAIGIEFYLFNYSGADLTTYFDRSNRELDFFVSQTFVIFILILQFYFFYSIYYFKSISFFGRLIFWVLFLSFLYFEFVVLGARRYSIAVILFYLFRYDKFKEIFKFKYLIPAFVLFFTVFVFGGIREIILKGETLSIQSVLEVALRDNEFTEIGRGLYYYIYNNYNLEILSLGKTLIDGIQYIIPRSMHFDKPLSIVSQFGMPASIYSELFLNFHIIGSLFFMVHAVIFYSISNKKTFISCIFAAFTLDFIRTDFGSIIYTVIVMTVLSLIFQKNYSLDKIN</sequence>
<reference evidence="2" key="1">
    <citation type="submission" date="2020-08" db="EMBL/GenBank/DDBJ databases">
        <title>Genetic structure, function and evolution of capsule biosynthesis loci in Vibrio parahaemolyticus.</title>
        <authorList>
            <person name="Li L."/>
            <person name="Bian S."/>
        </authorList>
    </citation>
    <scope>NUCLEOTIDE SEQUENCE</scope>
    <source>
        <strain evidence="2">VP52</strain>
    </source>
</reference>
<protein>
    <recommendedName>
        <fullName evidence="3">Oligosaccharide repeat unit polymerase</fullName>
    </recommendedName>
</protein>
<keyword evidence="1" id="KW-1133">Transmembrane helix</keyword>
<organism evidence="2">
    <name type="scientific">Vibrio parahaemolyticus</name>
    <dbReference type="NCBI Taxonomy" id="670"/>
    <lineage>
        <taxon>Bacteria</taxon>
        <taxon>Pseudomonadati</taxon>
        <taxon>Pseudomonadota</taxon>
        <taxon>Gammaproteobacteria</taxon>
        <taxon>Vibrionales</taxon>
        <taxon>Vibrionaceae</taxon>
        <taxon>Vibrio</taxon>
    </lineage>
</organism>
<feature type="transmembrane region" description="Helical" evidence="1">
    <location>
        <begin position="147"/>
        <end position="177"/>
    </location>
</feature>
<feature type="transmembrane region" description="Helical" evidence="1">
    <location>
        <begin position="336"/>
        <end position="355"/>
    </location>
</feature>
<evidence type="ECO:0000256" key="1">
    <source>
        <dbReference type="SAM" id="Phobius"/>
    </source>
</evidence>
<proteinExistence type="predicted"/>
<feature type="transmembrane region" description="Helical" evidence="1">
    <location>
        <begin position="6"/>
        <end position="26"/>
    </location>
</feature>
<dbReference type="EMBL" id="MT898049">
    <property type="protein sequence ID" value="QOS16362.1"/>
    <property type="molecule type" value="Genomic_DNA"/>
</dbReference>